<dbReference type="Proteomes" id="UP000620104">
    <property type="component" value="Unassembled WGS sequence"/>
</dbReference>
<dbReference type="EMBL" id="BLZA01000030">
    <property type="protein sequence ID" value="GHJ88422.1"/>
    <property type="molecule type" value="Genomic_DNA"/>
</dbReference>
<dbReference type="Pfam" id="PF08652">
    <property type="entry name" value="RAI1"/>
    <property type="match status" value="1"/>
</dbReference>
<evidence type="ECO:0000256" key="1">
    <source>
        <dbReference type="ARBA" id="ARBA00001968"/>
    </source>
</evidence>
<keyword evidence="9" id="KW-1185">Reference proteome</keyword>
<dbReference type="GO" id="GO:0046872">
    <property type="term" value="F:metal ion binding"/>
    <property type="evidence" value="ECO:0007669"/>
    <property type="project" value="UniProtKB-KW"/>
</dbReference>
<dbReference type="GO" id="GO:0000166">
    <property type="term" value="F:nucleotide binding"/>
    <property type="evidence" value="ECO:0007669"/>
    <property type="project" value="UniProtKB-KW"/>
</dbReference>
<protein>
    <recommendedName>
        <fullName evidence="6">Decapping nuclease</fullName>
        <ecNumber evidence="6">3.6.1.-</ecNumber>
    </recommendedName>
</protein>
<comment type="catalytic activity">
    <reaction evidence="3">
        <text>a 5'-end (N(7)-methyl 5'-triphosphoguanosine)-ribonucleoside-ribonucleotide in mRNA + H2O = a (N(7)-methyl 5'-triphosphoguanosine)-nucleoside + a 5'-end phospho-ribonucleoside in mRNA + H(+)</text>
        <dbReference type="Rhea" id="RHEA:66928"/>
        <dbReference type="Rhea" id="RHEA-COMP:15692"/>
        <dbReference type="Rhea" id="RHEA-COMP:17313"/>
        <dbReference type="ChEBI" id="CHEBI:15377"/>
        <dbReference type="ChEBI" id="CHEBI:15378"/>
        <dbReference type="ChEBI" id="CHEBI:138282"/>
        <dbReference type="ChEBI" id="CHEBI:172876"/>
        <dbReference type="ChEBI" id="CHEBI:172877"/>
    </reaction>
    <physiologicalReaction direction="left-to-right" evidence="3">
        <dbReference type="Rhea" id="RHEA:66929"/>
    </physiologicalReaction>
</comment>
<evidence type="ECO:0000256" key="4">
    <source>
        <dbReference type="ARBA" id="ARBA00044692"/>
    </source>
</evidence>
<evidence type="ECO:0000256" key="5">
    <source>
        <dbReference type="ARBA" id="ARBA00048124"/>
    </source>
</evidence>
<comment type="catalytic activity">
    <reaction evidence="5">
        <text>a 5'-end NAD(+)-phospho-ribonucleoside in mRNA + H2O = a 5'-end phospho-ribonucleoside in mRNA + NAD(+) + H(+)</text>
        <dbReference type="Rhea" id="RHEA:60880"/>
        <dbReference type="Rhea" id="RHEA-COMP:15692"/>
        <dbReference type="Rhea" id="RHEA-COMP:15698"/>
        <dbReference type="ChEBI" id="CHEBI:15377"/>
        <dbReference type="ChEBI" id="CHEBI:15378"/>
        <dbReference type="ChEBI" id="CHEBI:57540"/>
        <dbReference type="ChEBI" id="CHEBI:138282"/>
        <dbReference type="ChEBI" id="CHEBI:144029"/>
    </reaction>
    <physiologicalReaction direction="left-to-right" evidence="5">
        <dbReference type="Rhea" id="RHEA:60881"/>
    </physiologicalReaction>
</comment>
<keyword evidence="6" id="KW-0547">Nucleotide-binding</keyword>
<dbReference type="GO" id="GO:0005829">
    <property type="term" value="C:cytosol"/>
    <property type="evidence" value="ECO:0007669"/>
    <property type="project" value="TreeGrafter"/>
</dbReference>
<dbReference type="GO" id="GO:0003723">
    <property type="term" value="F:RNA binding"/>
    <property type="evidence" value="ECO:0007669"/>
    <property type="project" value="UniProtKB-KW"/>
</dbReference>
<dbReference type="InterPro" id="IPR039039">
    <property type="entry name" value="RAI1-like_fam"/>
</dbReference>
<feature type="domain" description="RAI1-like" evidence="7">
    <location>
        <begin position="23"/>
        <end position="373"/>
    </location>
</feature>
<accession>A0A8H3YHQ1</accession>
<dbReference type="PANTHER" id="PTHR12395">
    <property type="entry name" value="DOM-3 RELATED"/>
    <property type="match status" value="1"/>
</dbReference>
<evidence type="ECO:0000256" key="2">
    <source>
        <dbReference type="ARBA" id="ARBA00006562"/>
    </source>
</evidence>
<dbReference type="GO" id="GO:0110155">
    <property type="term" value="P:NAD-cap decapping"/>
    <property type="evidence" value="ECO:0007669"/>
    <property type="project" value="TreeGrafter"/>
</dbReference>
<evidence type="ECO:0000313" key="8">
    <source>
        <dbReference type="EMBL" id="GHJ88422.1"/>
    </source>
</evidence>
<comment type="caution">
    <text evidence="8">The sequence shown here is derived from an EMBL/GenBank/DDBJ whole genome shotgun (WGS) entry which is preliminary data.</text>
</comment>
<gene>
    <name evidence="8" type="ORF">NliqN6_4824</name>
</gene>
<dbReference type="GO" id="GO:0005634">
    <property type="term" value="C:nucleus"/>
    <property type="evidence" value="ECO:0007669"/>
    <property type="project" value="UniProtKB-SubCell"/>
</dbReference>
<evidence type="ECO:0000256" key="6">
    <source>
        <dbReference type="RuleBase" id="RU367113"/>
    </source>
</evidence>
<comment type="similarity">
    <text evidence="2 6">Belongs to the DXO/Dom3Z family.</text>
</comment>
<comment type="subcellular location">
    <subcellularLocation>
        <location evidence="6">Nucleus</location>
    </subcellularLocation>
</comment>
<dbReference type="EC" id="3.6.1.-" evidence="6"/>
<dbReference type="GO" id="GO:0004518">
    <property type="term" value="F:nuclease activity"/>
    <property type="evidence" value="ECO:0007669"/>
    <property type="project" value="UniProtKB-KW"/>
</dbReference>
<reference evidence="8" key="1">
    <citation type="submission" date="2020-07" db="EMBL/GenBank/DDBJ databases">
        <title>Draft Genome Sequence of a Deep-Sea Yeast, Naganishia (Cryptococcus) liquefaciens strain N6.</title>
        <authorList>
            <person name="Han Y.W."/>
            <person name="Kajitani R."/>
            <person name="Morimoto H."/>
            <person name="Parhat M."/>
            <person name="Tsubouchi H."/>
            <person name="Bakenova O."/>
            <person name="Ogata M."/>
            <person name="Argunhan B."/>
            <person name="Aoki R."/>
            <person name="Kajiwara S."/>
            <person name="Itoh T."/>
            <person name="Iwasaki H."/>
        </authorList>
    </citation>
    <scope>NUCLEOTIDE SEQUENCE</scope>
    <source>
        <strain evidence="8">N6</strain>
    </source>
</reference>
<comment type="cofactor">
    <cofactor evidence="1 6">
        <name>a divalent metal cation</name>
        <dbReference type="ChEBI" id="CHEBI:60240"/>
    </cofactor>
</comment>
<proteinExistence type="inferred from homology"/>
<comment type="function">
    <text evidence="6">Decapping enzyme for NAD-capped RNAs: specifically hydrolyzes the nicotinamide adenine dinucleotide (NAD) cap from a subset of RNAs by removing the entire NAD moiety from the 5'-end of an NAD-capped RNA.</text>
</comment>
<keyword evidence="6" id="KW-0378">Hydrolase</keyword>
<dbReference type="GO" id="GO:0034353">
    <property type="term" value="F:mRNA 5'-diphosphatase activity"/>
    <property type="evidence" value="ECO:0007669"/>
    <property type="project" value="TreeGrafter"/>
</dbReference>
<dbReference type="AlphaFoldDB" id="A0A8H3YHQ1"/>
<organism evidence="8 9">
    <name type="scientific">Naganishia liquefaciens</name>
    <dbReference type="NCBI Taxonomy" id="104408"/>
    <lineage>
        <taxon>Eukaryota</taxon>
        <taxon>Fungi</taxon>
        <taxon>Dikarya</taxon>
        <taxon>Basidiomycota</taxon>
        <taxon>Agaricomycotina</taxon>
        <taxon>Tremellomycetes</taxon>
        <taxon>Filobasidiales</taxon>
        <taxon>Filobasidiaceae</taxon>
        <taxon>Naganishia</taxon>
    </lineage>
</organism>
<evidence type="ECO:0000313" key="9">
    <source>
        <dbReference type="Proteomes" id="UP000620104"/>
    </source>
</evidence>
<keyword evidence="6" id="KW-0479">Metal-binding</keyword>
<sequence length="400" mass="44975">MANVEIPIPAVRNTGNSHLPAYQSPHLIATYSHIADRSIVHNDASMSYYKGAHVGDDLKAGYGNFVERDPLLEEHLDGLCEALLRFRQNGGRMKSGAIVTFRGMLTRLLVAAFTDRDSWEMNALAFDGNVYLEDHVTRDAKMKRQEEEKSWAQQSYFGYSFEAFATTDTKPKTGKAAADKVKKKKRPSDISVNTNVQWCCVVKGKIGNVRLYMGGEVDCVEGEWQKDMRQCVELKTNMAMESQRQRSNFERKLMKHWAQSYLLGVPRIEIGFRDAQGFLTGTETYQTSQIPRIIHQTPKAPWCAVACLQSLEELTDRLMEVLLPTDPIPQWKSDGADASNLPQPSAWRISFHPNRGLSLRNMGSSIPDATPDSISRWGFLPTAFVRQMLELDKAAAGPQV</sequence>
<evidence type="ECO:0000259" key="7">
    <source>
        <dbReference type="Pfam" id="PF08652"/>
    </source>
</evidence>
<comment type="catalytic activity">
    <reaction evidence="4">
        <text>a 5'-end triphospho-ribonucleoside in mRNA + H2O = a 5'-end phospho-ribonucleoside in mRNA + diphosphate + H(+)</text>
        <dbReference type="Rhea" id="RHEA:78683"/>
        <dbReference type="Rhea" id="RHEA-COMP:15692"/>
        <dbReference type="Rhea" id="RHEA-COMP:17164"/>
        <dbReference type="ChEBI" id="CHEBI:15377"/>
        <dbReference type="ChEBI" id="CHEBI:15378"/>
        <dbReference type="ChEBI" id="CHEBI:33019"/>
        <dbReference type="ChEBI" id="CHEBI:138282"/>
        <dbReference type="ChEBI" id="CHEBI:167618"/>
    </reaction>
    <physiologicalReaction direction="left-to-right" evidence="4">
        <dbReference type="Rhea" id="RHEA:78684"/>
    </physiologicalReaction>
</comment>
<name>A0A8H3YHQ1_9TREE</name>
<dbReference type="PANTHER" id="PTHR12395:SF9">
    <property type="entry name" value="DECAPPING AND EXORIBONUCLEASE PROTEIN"/>
    <property type="match status" value="1"/>
</dbReference>
<dbReference type="GO" id="GO:0000956">
    <property type="term" value="P:nuclear-transcribed mRNA catabolic process"/>
    <property type="evidence" value="ECO:0007669"/>
    <property type="project" value="TreeGrafter"/>
</dbReference>
<keyword evidence="6" id="KW-0540">Nuclease</keyword>
<evidence type="ECO:0000256" key="3">
    <source>
        <dbReference type="ARBA" id="ARBA00044676"/>
    </source>
</evidence>
<keyword evidence="6" id="KW-0539">Nucleus</keyword>
<dbReference type="OrthoDB" id="5853397at2759"/>
<dbReference type="InterPro" id="IPR013961">
    <property type="entry name" value="RAI1"/>
</dbReference>
<keyword evidence="6" id="KW-0694">RNA-binding</keyword>